<accession>A0A0L9YCU8</accession>
<gene>
    <name evidence="1" type="ORF">FC774_05090</name>
    <name evidence="2" type="ORF">FDB51_15760</name>
</gene>
<dbReference type="EMBL" id="SWOV01000009">
    <property type="protein sequence ID" value="NFF87252.1"/>
    <property type="molecule type" value="Genomic_DNA"/>
</dbReference>
<evidence type="ECO:0000313" key="4">
    <source>
        <dbReference type="Proteomes" id="UP000476820"/>
    </source>
</evidence>
<organism evidence="1 4">
    <name type="scientific">Clostridium botulinum</name>
    <dbReference type="NCBI Taxonomy" id="1491"/>
    <lineage>
        <taxon>Bacteria</taxon>
        <taxon>Bacillati</taxon>
        <taxon>Bacillota</taxon>
        <taxon>Clostridia</taxon>
        <taxon>Eubacteriales</taxon>
        <taxon>Clostridiaceae</taxon>
        <taxon>Clostridium</taxon>
    </lineage>
</organism>
<protein>
    <submittedName>
        <fullName evidence="1">SMI1/KNR4 family protein</fullName>
    </submittedName>
</protein>
<dbReference type="Proteomes" id="UP000473681">
    <property type="component" value="Unassembled WGS sequence"/>
</dbReference>
<name>A0A0L9YCU8_CLOBO</name>
<evidence type="ECO:0000313" key="3">
    <source>
        <dbReference type="Proteomes" id="UP000473681"/>
    </source>
</evidence>
<sequence>MINEEKINFLNKYTLNKKLSIKILNVDEINNLEEGVIPCEWKEAFNEVEKSKKIKKILEIWEKNVKDEMSNVISFFKEFLLDVEFMNVGNKYSILYSIKNSNGKILYYEGGNPKHNLKNEHLKKSWNKIPEKLRAFYENVHNGFYYYPSKSMGLSSLENVVYLDDYEWGIIDDIESQNLKIDLGSSYGFFSNGMGTYVVIDYNNCDNDNATLWSSKEEPEYNLKFWDTVDEWTVIGFE</sequence>
<proteinExistence type="predicted"/>
<dbReference type="AlphaFoldDB" id="A0A0L9YCU8"/>
<dbReference type="Proteomes" id="UP000476820">
    <property type="component" value="Unassembled WGS sequence"/>
</dbReference>
<dbReference type="RefSeq" id="WP_017825902.1">
    <property type="nucleotide sequence ID" value="NZ_LFPA01000159.1"/>
</dbReference>
<evidence type="ECO:0000313" key="2">
    <source>
        <dbReference type="EMBL" id="NFN36533.1"/>
    </source>
</evidence>
<comment type="caution">
    <text evidence="1">The sequence shown here is derived from an EMBL/GenBank/DDBJ whole genome shotgun (WGS) entry which is preliminary data.</text>
</comment>
<dbReference type="EMBL" id="SWVK01000024">
    <property type="protein sequence ID" value="NFN36533.1"/>
    <property type="molecule type" value="Genomic_DNA"/>
</dbReference>
<dbReference type="OrthoDB" id="1079827at2"/>
<evidence type="ECO:0000313" key="1">
    <source>
        <dbReference type="EMBL" id="NFF87252.1"/>
    </source>
</evidence>
<reference evidence="3 4" key="1">
    <citation type="submission" date="2019-04" db="EMBL/GenBank/DDBJ databases">
        <title>Genome sequencing of Clostridium botulinum Groups I-IV and Clostridium butyricum.</title>
        <authorList>
            <person name="Brunt J."/>
            <person name="Van Vliet A.H.M."/>
            <person name="Stringer S.C."/>
            <person name="Carter A.T."/>
            <person name="Peck M.W."/>
        </authorList>
    </citation>
    <scope>NUCLEOTIDE SEQUENCE [LARGE SCALE GENOMIC DNA]</scope>
    <source>
        <strain evidence="1 4">1605</strain>
        <strain evidence="2 3">CB-K-33E</strain>
    </source>
</reference>